<evidence type="ECO:0000256" key="1">
    <source>
        <dbReference type="ARBA" id="ARBA00004141"/>
    </source>
</evidence>
<dbReference type="AlphaFoldDB" id="A0A8D8T0D2"/>
<feature type="transmembrane region" description="Helical" evidence="2">
    <location>
        <begin position="115"/>
        <end position="133"/>
    </location>
</feature>
<sequence>MHLFMFLFSITLGSMVGGPLGDKFGRKYIILTSIFGAAPFTIILPYVSLTWIGILTMIIGFIMASAFSSILIYSQELIPGKFGTISGILFGCAFAISGFGAATLGYIADSTSINYVYRICSFLPLMGIFATLLPNTFSN</sequence>
<keyword evidence="3" id="KW-0732">Signal</keyword>
<feature type="transmembrane region" description="Helical" evidence="2">
    <location>
        <begin position="27"/>
        <end position="47"/>
    </location>
</feature>
<reference evidence="5" key="1">
    <citation type="submission" date="2021-05" db="EMBL/GenBank/DDBJ databases">
        <authorList>
            <person name="Alioto T."/>
            <person name="Alioto T."/>
            <person name="Gomez Garrido J."/>
        </authorList>
    </citation>
    <scope>NUCLEOTIDE SEQUENCE</scope>
</reference>
<evidence type="ECO:0000313" key="5">
    <source>
        <dbReference type="EMBL" id="CAG6678061.1"/>
    </source>
</evidence>
<dbReference type="SUPFAM" id="SSF103473">
    <property type="entry name" value="MFS general substrate transporter"/>
    <property type="match status" value="1"/>
</dbReference>
<proteinExistence type="predicted"/>
<dbReference type="PANTHER" id="PTHR43129">
    <property type="entry name" value="FOSMIDOMYCIN RESISTANCE PROTEIN"/>
    <property type="match status" value="1"/>
</dbReference>
<dbReference type="Pfam" id="PF07690">
    <property type="entry name" value="MFS_1"/>
    <property type="match status" value="1"/>
</dbReference>
<name>A0A8D8T0D2_9HEMI</name>
<dbReference type="InterPro" id="IPR036259">
    <property type="entry name" value="MFS_trans_sf"/>
</dbReference>
<dbReference type="GO" id="GO:0022857">
    <property type="term" value="F:transmembrane transporter activity"/>
    <property type="evidence" value="ECO:0007669"/>
    <property type="project" value="InterPro"/>
</dbReference>
<evidence type="ECO:0000256" key="2">
    <source>
        <dbReference type="SAM" id="Phobius"/>
    </source>
</evidence>
<accession>A0A8D8T0D2</accession>
<keyword evidence="2" id="KW-1133">Transmembrane helix</keyword>
<dbReference type="GO" id="GO:0005886">
    <property type="term" value="C:plasma membrane"/>
    <property type="evidence" value="ECO:0007669"/>
    <property type="project" value="TreeGrafter"/>
</dbReference>
<evidence type="ECO:0000259" key="4">
    <source>
        <dbReference type="PROSITE" id="PS50850"/>
    </source>
</evidence>
<comment type="subcellular location">
    <subcellularLocation>
        <location evidence="1">Membrane</location>
        <topology evidence="1">Multi-pass membrane protein</topology>
    </subcellularLocation>
</comment>
<dbReference type="EMBL" id="HBUF01244613">
    <property type="protein sequence ID" value="CAG6678061.1"/>
    <property type="molecule type" value="Transcribed_RNA"/>
</dbReference>
<feature type="signal peptide" evidence="3">
    <location>
        <begin position="1"/>
        <end position="17"/>
    </location>
</feature>
<organism evidence="5">
    <name type="scientific">Cacopsylla melanoneura</name>
    <dbReference type="NCBI Taxonomy" id="428564"/>
    <lineage>
        <taxon>Eukaryota</taxon>
        <taxon>Metazoa</taxon>
        <taxon>Ecdysozoa</taxon>
        <taxon>Arthropoda</taxon>
        <taxon>Hexapoda</taxon>
        <taxon>Insecta</taxon>
        <taxon>Pterygota</taxon>
        <taxon>Neoptera</taxon>
        <taxon>Paraneoptera</taxon>
        <taxon>Hemiptera</taxon>
        <taxon>Sternorrhyncha</taxon>
        <taxon>Psylloidea</taxon>
        <taxon>Psyllidae</taxon>
        <taxon>Psyllinae</taxon>
        <taxon>Cacopsylla</taxon>
    </lineage>
</organism>
<keyword evidence="2" id="KW-0472">Membrane</keyword>
<dbReference type="PANTHER" id="PTHR43129:SF1">
    <property type="entry name" value="FOSMIDOMYCIN RESISTANCE PROTEIN"/>
    <property type="match status" value="1"/>
</dbReference>
<feature type="domain" description="Major facilitator superfamily (MFS) profile" evidence="4">
    <location>
        <begin position="1"/>
        <end position="139"/>
    </location>
</feature>
<dbReference type="PROSITE" id="PS50850">
    <property type="entry name" value="MFS"/>
    <property type="match status" value="1"/>
</dbReference>
<evidence type="ECO:0000256" key="3">
    <source>
        <dbReference type="SAM" id="SignalP"/>
    </source>
</evidence>
<dbReference type="Gene3D" id="1.20.1250.20">
    <property type="entry name" value="MFS general substrate transporter like domains"/>
    <property type="match status" value="1"/>
</dbReference>
<feature type="transmembrane region" description="Helical" evidence="2">
    <location>
        <begin position="85"/>
        <end position="108"/>
    </location>
</feature>
<protein>
    <submittedName>
        <fullName evidence="5">Fosmidomycin resistance protein</fullName>
    </submittedName>
</protein>
<dbReference type="InterPro" id="IPR020846">
    <property type="entry name" value="MFS_dom"/>
</dbReference>
<feature type="chain" id="PRO_5034467324" evidence="3">
    <location>
        <begin position="18"/>
        <end position="139"/>
    </location>
</feature>
<feature type="transmembrane region" description="Helical" evidence="2">
    <location>
        <begin position="54"/>
        <end position="73"/>
    </location>
</feature>
<keyword evidence="2" id="KW-0812">Transmembrane</keyword>
<dbReference type="InterPro" id="IPR011701">
    <property type="entry name" value="MFS"/>
</dbReference>